<sequence length="54" mass="6374">MLFRYYLTRKTIKELTPSTIILTHMIQVILIKEENKTKTTKNAPCLSPVCWIHL</sequence>
<accession>A0A557STP0</accession>
<dbReference type="EMBL" id="VOAH01000010">
    <property type="protein sequence ID" value="TVP39970.1"/>
    <property type="molecule type" value="Genomic_DNA"/>
</dbReference>
<proteinExistence type="predicted"/>
<dbReference type="Proteomes" id="UP000315289">
    <property type="component" value="Unassembled WGS sequence"/>
</dbReference>
<keyword evidence="2" id="KW-1185">Reference proteome</keyword>
<gene>
    <name evidence="1" type="ORF">NARC_100032</name>
</gene>
<organism evidence="1 2">
    <name type="scientific">Candidatus Nitrosocosmicus arcticus</name>
    <dbReference type="NCBI Taxonomy" id="2035267"/>
    <lineage>
        <taxon>Archaea</taxon>
        <taxon>Nitrososphaerota</taxon>
        <taxon>Nitrososphaeria</taxon>
        <taxon>Nitrososphaerales</taxon>
        <taxon>Nitrososphaeraceae</taxon>
        <taxon>Candidatus Nitrosocosmicus</taxon>
    </lineage>
</organism>
<evidence type="ECO:0000313" key="1">
    <source>
        <dbReference type="EMBL" id="TVP39970.1"/>
    </source>
</evidence>
<dbReference type="AlphaFoldDB" id="A0A557STP0"/>
<reference evidence="1 2" key="1">
    <citation type="journal article" date="2019" name="Front. Microbiol.">
        <title>Ammonia Oxidation by the Arctic Terrestrial Thaumarchaeote Candidatus Nitrosocosmicus arcticus Is Stimulated by Increasing Temperatures.</title>
        <authorList>
            <person name="Alves R.J.E."/>
            <person name="Kerou M."/>
            <person name="Zappe A."/>
            <person name="Bittner R."/>
            <person name="Abby S.S."/>
            <person name="Schmidt H.A."/>
            <person name="Pfeifer K."/>
            <person name="Schleper C."/>
        </authorList>
    </citation>
    <scope>NUCLEOTIDE SEQUENCE [LARGE SCALE GENOMIC DNA]</scope>
    <source>
        <strain evidence="1 2">Kfb</strain>
    </source>
</reference>
<name>A0A557STP0_9ARCH</name>
<protein>
    <submittedName>
        <fullName evidence="1">Uncharacterized protein</fullName>
    </submittedName>
</protein>
<evidence type="ECO:0000313" key="2">
    <source>
        <dbReference type="Proteomes" id="UP000315289"/>
    </source>
</evidence>
<comment type="caution">
    <text evidence="1">The sequence shown here is derived from an EMBL/GenBank/DDBJ whole genome shotgun (WGS) entry which is preliminary data.</text>
</comment>